<protein>
    <submittedName>
        <fullName evidence="2">Uncharacterized protein</fullName>
    </submittedName>
</protein>
<keyword evidence="1" id="KW-0472">Membrane</keyword>
<keyword evidence="1" id="KW-1133">Transmembrane helix</keyword>
<sequence length="165" mass="18415">MLNPHLYTAYFYLLCSQAQQPAKMYLVLILLLATYLVVLATSQTIALENTPTNLDPGVVLLRSDFQILPKRASSKKTPPKGSPLQKECKVIKIKAGPSVSKGHPEQQLLTASCRIPGTDRNQYSELSLDRCLGWHKNNDGSGRLFAMKQYVYYATSVHPYDVVSE</sequence>
<organism evidence="2 3">
    <name type="scientific">Aspergillus tamarii</name>
    <dbReference type="NCBI Taxonomy" id="41984"/>
    <lineage>
        <taxon>Eukaryota</taxon>
        <taxon>Fungi</taxon>
        <taxon>Dikarya</taxon>
        <taxon>Ascomycota</taxon>
        <taxon>Pezizomycotina</taxon>
        <taxon>Eurotiomycetes</taxon>
        <taxon>Eurotiomycetidae</taxon>
        <taxon>Eurotiales</taxon>
        <taxon>Aspergillaceae</taxon>
        <taxon>Aspergillus</taxon>
        <taxon>Aspergillus subgen. Circumdati</taxon>
    </lineage>
</organism>
<keyword evidence="1" id="KW-0812">Transmembrane</keyword>
<evidence type="ECO:0000313" key="3">
    <source>
        <dbReference type="Proteomes" id="UP000326950"/>
    </source>
</evidence>
<proteinExistence type="predicted"/>
<name>A0A5N6UUA0_ASPTM</name>
<feature type="transmembrane region" description="Helical" evidence="1">
    <location>
        <begin position="25"/>
        <end position="46"/>
    </location>
</feature>
<accession>A0A5N6UUA0</accession>
<dbReference type="EMBL" id="ML738631">
    <property type="protein sequence ID" value="KAE8162216.1"/>
    <property type="molecule type" value="Genomic_DNA"/>
</dbReference>
<evidence type="ECO:0000313" key="2">
    <source>
        <dbReference type="EMBL" id="KAE8162216.1"/>
    </source>
</evidence>
<dbReference type="AlphaFoldDB" id="A0A5N6UUA0"/>
<keyword evidence="3" id="KW-1185">Reference proteome</keyword>
<gene>
    <name evidence="2" type="ORF">BDV40DRAFT_164253</name>
</gene>
<dbReference type="OrthoDB" id="4444867at2759"/>
<reference evidence="2 3" key="1">
    <citation type="submission" date="2019-04" db="EMBL/GenBank/DDBJ databases">
        <title>Friends and foes A comparative genomics study of 23 Aspergillus species from section Flavi.</title>
        <authorList>
            <consortium name="DOE Joint Genome Institute"/>
            <person name="Kjaerbolling I."/>
            <person name="Vesth T."/>
            <person name="Frisvad J.C."/>
            <person name="Nybo J.L."/>
            <person name="Theobald S."/>
            <person name="Kildgaard S."/>
            <person name="Isbrandt T."/>
            <person name="Kuo A."/>
            <person name="Sato A."/>
            <person name="Lyhne E.K."/>
            <person name="Kogle M.E."/>
            <person name="Wiebenga A."/>
            <person name="Kun R.S."/>
            <person name="Lubbers R.J."/>
            <person name="Makela M.R."/>
            <person name="Barry K."/>
            <person name="Chovatia M."/>
            <person name="Clum A."/>
            <person name="Daum C."/>
            <person name="Haridas S."/>
            <person name="He G."/>
            <person name="LaButti K."/>
            <person name="Lipzen A."/>
            <person name="Mondo S."/>
            <person name="Riley R."/>
            <person name="Salamov A."/>
            <person name="Simmons B.A."/>
            <person name="Magnuson J.K."/>
            <person name="Henrissat B."/>
            <person name="Mortensen U.H."/>
            <person name="Larsen T.O."/>
            <person name="Devries R.P."/>
            <person name="Grigoriev I.V."/>
            <person name="Machida M."/>
            <person name="Baker S.E."/>
            <person name="Andersen M.R."/>
        </authorList>
    </citation>
    <scope>NUCLEOTIDE SEQUENCE [LARGE SCALE GENOMIC DNA]</scope>
    <source>
        <strain evidence="2 3">CBS 117626</strain>
    </source>
</reference>
<evidence type="ECO:0000256" key="1">
    <source>
        <dbReference type="SAM" id="Phobius"/>
    </source>
</evidence>
<dbReference type="Proteomes" id="UP000326950">
    <property type="component" value="Unassembled WGS sequence"/>
</dbReference>